<accession>A0A564WSI3</accession>
<protein>
    <submittedName>
        <fullName evidence="2">SprT-like family protein</fullName>
    </submittedName>
</protein>
<proteinExistence type="predicted"/>
<dbReference type="Proteomes" id="UP000366766">
    <property type="component" value="Unassembled WGS sequence"/>
</dbReference>
<organism evidence="2 3">
    <name type="scientific">Blautia wexlerae</name>
    <dbReference type="NCBI Taxonomy" id="418240"/>
    <lineage>
        <taxon>Bacteria</taxon>
        <taxon>Bacillati</taxon>
        <taxon>Bacillota</taxon>
        <taxon>Clostridia</taxon>
        <taxon>Lachnospirales</taxon>
        <taxon>Lachnospiraceae</taxon>
        <taxon>Blautia</taxon>
    </lineage>
</organism>
<name>A0A564WSI3_9FIRM</name>
<feature type="domain" description="SprT-like" evidence="1">
    <location>
        <begin position="15"/>
        <end position="115"/>
    </location>
</feature>
<dbReference type="InterPro" id="IPR006640">
    <property type="entry name" value="SprT-like_domain"/>
</dbReference>
<evidence type="ECO:0000313" key="3">
    <source>
        <dbReference type="Proteomes" id="UP000366766"/>
    </source>
</evidence>
<reference evidence="2 3" key="1">
    <citation type="submission" date="2019-07" db="EMBL/GenBank/DDBJ databases">
        <authorList>
            <person name="Chang H.-W."/>
            <person name="Raman A."/>
            <person name="Venkatesh S."/>
            <person name="Gehrig J."/>
        </authorList>
    </citation>
    <scope>NUCLEOTIDE SEQUENCE [LARGE SCALE GENOMIC DNA]</scope>
    <source>
        <strain evidence="2">Blautia_wexlerae_LFYP_14</strain>
    </source>
</reference>
<evidence type="ECO:0000259" key="1">
    <source>
        <dbReference type="Pfam" id="PF10263"/>
    </source>
</evidence>
<sequence length="215" mass="24445">MKKLTNYQRTAQYLNKVFKLINEEYFNNELEVPTITIQSTVGAYGHVSVNKVWHNDTVATHELNLSADYLNRPIENIVATLIHEGCHLYALQNNIKDTSNRGIYHNKRFKALAEERGLQISRHETYGWTITEPTERTLDFCIINQLEDIQIVRQTAYSIGISGGKAGSGSTPVARPKKPSSTRKYICPCCGNSFRATKTLRVLCMDCNVQFEEVQ</sequence>
<evidence type="ECO:0000313" key="2">
    <source>
        <dbReference type="EMBL" id="VUX64660.1"/>
    </source>
</evidence>
<keyword evidence="3" id="KW-1185">Reference proteome</keyword>
<dbReference type="EMBL" id="CABHOF010000035">
    <property type="protein sequence ID" value="VUX64660.1"/>
    <property type="molecule type" value="Genomic_DNA"/>
</dbReference>
<dbReference type="GO" id="GO:0006950">
    <property type="term" value="P:response to stress"/>
    <property type="evidence" value="ECO:0007669"/>
    <property type="project" value="UniProtKB-ARBA"/>
</dbReference>
<dbReference type="Pfam" id="PF10263">
    <property type="entry name" value="SprT-like"/>
    <property type="match status" value="1"/>
</dbReference>
<dbReference type="RefSeq" id="WP_144136928.1">
    <property type="nucleotide sequence ID" value="NZ_CABHOF010000035.1"/>
</dbReference>
<gene>
    <name evidence="2" type="ORF">BWLFYP14_01513</name>
</gene>
<dbReference type="AlphaFoldDB" id="A0A564WSI3"/>